<evidence type="ECO:0000256" key="5">
    <source>
        <dbReference type="ARBA" id="ARBA00022692"/>
    </source>
</evidence>
<dbReference type="Ensembl" id="ENSOKIT00005086198.1">
    <property type="protein sequence ID" value="ENSOKIP00005080892.1"/>
    <property type="gene ID" value="ENSOKIG00005034905.1"/>
</dbReference>
<dbReference type="GeneTree" id="ENSGT01030000234559"/>
<dbReference type="PRINTS" id="PR01788">
    <property type="entry name" value="PROSTANOIDR"/>
</dbReference>
<keyword evidence="6 15" id="KW-1133">Transmembrane helix</keyword>
<feature type="transmembrane region" description="Helical" evidence="15">
    <location>
        <begin position="238"/>
        <end position="265"/>
    </location>
</feature>
<keyword evidence="12" id="KW-0807">Transducer</keyword>
<feature type="compositionally biased region" description="Polar residues" evidence="14">
    <location>
        <begin position="387"/>
        <end position="399"/>
    </location>
</feature>
<dbReference type="InterPro" id="IPR000276">
    <property type="entry name" value="GPCR_Rhodpsn"/>
</dbReference>
<dbReference type="GO" id="GO:0007189">
    <property type="term" value="P:adenylate cyclase-activating G protein-coupled receptor signaling pathway"/>
    <property type="evidence" value="ECO:0007669"/>
    <property type="project" value="TreeGrafter"/>
</dbReference>
<gene>
    <name evidence="17" type="primary">PTGER1</name>
    <name evidence="17" type="synonym">LOC116375752</name>
</gene>
<evidence type="ECO:0000256" key="10">
    <source>
        <dbReference type="ARBA" id="ARBA00023170"/>
    </source>
</evidence>
<dbReference type="InterPro" id="IPR008365">
    <property type="entry name" value="Prostanoid_rcpt"/>
</dbReference>
<feature type="transmembrane region" description="Helical" evidence="15">
    <location>
        <begin position="59"/>
        <end position="81"/>
    </location>
</feature>
<evidence type="ECO:0000256" key="4">
    <source>
        <dbReference type="ARBA" id="ARBA00022553"/>
    </source>
</evidence>
<keyword evidence="4" id="KW-0597">Phosphoprotein</keyword>
<keyword evidence="18" id="KW-1185">Reference proteome</keyword>
<evidence type="ECO:0000313" key="18">
    <source>
        <dbReference type="Proteomes" id="UP000694557"/>
    </source>
</evidence>
<dbReference type="PANTHER" id="PTHR11866:SF33">
    <property type="entry name" value="THROMBOXANE A2 RECEPTOR"/>
    <property type="match status" value="1"/>
</dbReference>
<feature type="transmembrane region" description="Helical" evidence="15">
    <location>
        <begin position="93"/>
        <end position="121"/>
    </location>
</feature>
<dbReference type="PROSITE" id="PS00237">
    <property type="entry name" value="G_PROTEIN_RECEP_F1_1"/>
    <property type="match status" value="1"/>
</dbReference>
<dbReference type="AlphaFoldDB" id="A0A8C7J1A3"/>
<organism evidence="17 18">
    <name type="scientific">Oncorhynchus kisutch</name>
    <name type="common">Coho salmon</name>
    <name type="synonym">Salmo kisutch</name>
    <dbReference type="NCBI Taxonomy" id="8019"/>
    <lineage>
        <taxon>Eukaryota</taxon>
        <taxon>Metazoa</taxon>
        <taxon>Chordata</taxon>
        <taxon>Craniata</taxon>
        <taxon>Vertebrata</taxon>
        <taxon>Euteleostomi</taxon>
        <taxon>Actinopterygii</taxon>
        <taxon>Neopterygii</taxon>
        <taxon>Teleostei</taxon>
        <taxon>Protacanthopterygii</taxon>
        <taxon>Salmoniformes</taxon>
        <taxon>Salmonidae</taxon>
        <taxon>Salmoninae</taxon>
        <taxon>Oncorhynchus</taxon>
    </lineage>
</organism>
<reference evidence="17" key="1">
    <citation type="submission" date="2025-08" db="UniProtKB">
        <authorList>
            <consortium name="Ensembl"/>
        </authorList>
    </citation>
    <scope>IDENTIFICATION</scope>
</reference>
<evidence type="ECO:0000256" key="8">
    <source>
        <dbReference type="ARBA" id="ARBA00023136"/>
    </source>
</evidence>
<evidence type="ECO:0000256" key="1">
    <source>
        <dbReference type="ARBA" id="ARBA00004651"/>
    </source>
</evidence>
<evidence type="ECO:0000256" key="13">
    <source>
        <dbReference type="ARBA" id="ARBA00029815"/>
    </source>
</evidence>
<reference evidence="17" key="2">
    <citation type="submission" date="2025-09" db="UniProtKB">
        <authorList>
            <consortium name="Ensembl"/>
        </authorList>
    </citation>
    <scope>IDENTIFICATION</scope>
</reference>
<accession>A0A8C7J1A3</accession>
<keyword evidence="10" id="KW-0675">Receptor</keyword>
<evidence type="ECO:0000256" key="12">
    <source>
        <dbReference type="ARBA" id="ARBA00023224"/>
    </source>
</evidence>
<dbReference type="Proteomes" id="UP000694557">
    <property type="component" value="Unassembled WGS sequence"/>
</dbReference>
<feature type="transmembrane region" description="Helical" evidence="15">
    <location>
        <begin position="141"/>
        <end position="168"/>
    </location>
</feature>
<dbReference type="PRINTS" id="PR00429">
    <property type="entry name" value="THROMBOXANER"/>
</dbReference>
<dbReference type="PROSITE" id="PS50262">
    <property type="entry name" value="G_PROTEIN_RECEP_F1_2"/>
    <property type="match status" value="1"/>
</dbReference>
<feature type="region of interest" description="Disordered" evidence="14">
    <location>
        <begin position="387"/>
        <end position="406"/>
    </location>
</feature>
<evidence type="ECO:0000256" key="3">
    <source>
        <dbReference type="ARBA" id="ARBA00022475"/>
    </source>
</evidence>
<keyword evidence="7" id="KW-0297">G-protein coupled receptor</keyword>
<evidence type="ECO:0000256" key="14">
    <source>
        <dbReference type="SAM" id="MobiDB-lite"/>
    </source>
</evidence>
<dbReference type="GO" id="GO:0005886">
    <property type="term" value="C:plasma membrane"/>
    <property type="evidence" value="ECO:0007669"/>
    <property type="project" value="UniProtKB-SubCell"/>
</dbReference>
<feature type="transmembrane region" description="Helical" evidence="15">
    <location>
        <begin position="304"/>
        <end position="326"/>
    </location>
</feature>
<sequence>MALKLNTPCSSDLMATVSAPSSPSVLHHLPELNFSSCPYPSIQTLNATTLPPLINPPSFGLSCFTMTLGGLSNLSALGILAKSYVRFRHRAKAPFLLLVGALLLTDLAGNLIPGAFALHLHLGQSRRHRVAAGMRDTTEPAGMFCQLFGASLVFFSLCPLLLGSAMAVERCMGITQPLLHSALITVAHMRLAVLLLSSLALLLAGLPLVDVGSYTTQFPGTWCFLTVHGPLSTADASLALTFSGLGLTALSLSLICNTLSGLALLQARLSSQGIRTNTTAAPGRYGRTSSSPLRSLDVEMMAQLTAITMVSCVCWSPFLIYISLLVGQFCRGGRGSSHTVRQSEKLVLLGLRMATWNQILDPWVYILLRRAVLRRVFQVLQPDSRSTLTQSSSCTTASRRQGIGLH</sequence>
<proteinExistence type="predicted"/>
<evidence type="ECO:0000256" key="2">
    <source>
        <dbReference type="ARBA" id="ARBA00017628"/>
    </source>
</evidence>
<evidence type="ECO:0000256" key="6">
    <source>
        <dbReference type="ARBA" id="ARBA00022989"/>
    </source>
</evidence>
<keyword evidence="11" id="KW-0325">Glycoprotein</keyword>
<evidence type="ECO:0000256" key="11">
    <source>
        <dbReference type="ARBA" id="ARBA00023180"/>
    </source>
</evidence>
<evidence type="ECO:0000256" key="7">
    <source>
        <dbReference type="ARBA" id="ARBA00023040"/>
    </source>
</evidence>
<dbReference type="PANTHER" id="PTHR11866">
    <property type="entry name" value="G-PROTEIN COUPLED RECEPTOR FAMILY 1 MEMBER"/>
    <property type="match status" value="1"/>
</dbReference>
<dbReference type="GO" id="GO:0004960">
    <property type="term" value="F:thromboxane receptor activity"/>
    <property type="evidence" value="ECO:0007669"/>
    <property type="project" value="InterPro"/>
</dbReference>
<keyword evidence="5 15" id="KW-0812">Transmembrane</keyword>
<protein>
    <recommendedName>
        <fullName evidence="2">Thromboxane A2 receptor</fullName>
    </recommendedName>
    <alternativeName>
        <fullName evidence="13">Prostanoid TP receptor</fullName>
    </alternativeName>
</protein>
<dbReference type="GO" id="GO:0007204">
    <property type="term" value="P:positive regulation of cytosolic calcium ion concentration"/>
    <property type="evidence" value="ECO:0007669"/>
    <property type="project" value="TreeGrafter"/>
</dbReference>
<dbReference type="KEGG" id="oki:116375752"/>
<feature type="domain" description="G-protein coupled receptors family 1 profile" evidence="16">
    <location>
        <begin position="72"/>
        <end position="365"/>
    </location>
</feature>
<keyword evidence="8 15" id="KW-0472">Membrane</keyword>
<evidence type="ECO:0000259" key="16">
    <source>
        <dbReference type="PROSITE" id="PS50262"/>
    </source>
</evidence>
<feature type="transmembrane region" description="Helical" evidence="15">
    <location>
        <begin position="189"/>
        <end position="209"/>
    </location>
</feature>
<dbReference type="GO" id="GO:0004957">
    <property type="term" value="F:prostaglandin E receptor activity"/>
    <property type="evidence" value="ECO:0007669"/>
    <property type="project" value="TreeGrafter"/>
</dbReference>
<dbReference type="InterPro" id="IPR017452">
    <property type="entry name" value="GPCR_Rhodpsn_7TM"/>
</dbReference>
<keyword evidence="3" id="KW-1003">Cell membrane</keyword>
<comment type="subcellular location">
    <subcellularLocation>
        <location evidence="1">Cell membrane</location>
        <topology evidence="1">Multi-pass membrane protein</topology>
    </subcellularLocation>
</comment>
<evidence type="ECO:0000256" key="9">
    <source>
        <dbReference type="ARBA" id="ARBA00023157"/>
    </source>
</evidence>
<dbReference type="InterPro" id="IPR001105">
    <property type="entry name" value="Thbox_rcpt"/>
</dbReference>
<dbReference type="Pfam" id="PF00001">
    <property type="entry name" value="7tm_1"/>
    <property type="match status" value="1"/>
</dbReference>
<dbReference type="Gene3D" id="1.20.1070.10">
    <property type="entry name" value="Rhodopsin 7-helix transmembrane proteins"/>
    <property type="match status" value="1"/>
</dbReference>
<name>A0A8C7J1A3_ONCKI</name>
<dbReference type="FunFam" id="1.20.1070.10:FF:000163">
    <property type="entry name" value="Thromboxane A2 receptor"/>
    <property type="match status" value="1"/>
</dbReference>
<dbReference type="GO" id="GO:0006954">
    <property type="term" value="P:inflammatory response"/>
    <property type="evidence" value="ECO:0007669"/>
    <property type="project" value="TreeGrafter"/>
</dbReference>
<keyword evidence="9" id="KW-1015">Disulfide bond</keyword>
<evidence type="ECO:0000313" key="17">
    <source>
        <dbReference type="Ensembl" id="ENSOKIP00005080892.1"/>
    </source>
</evidence>
<dbReference type="SUPFAM" id="SSF81321">
    <property type="entry name" value="Family A G protein-coupled receptor-like"/>
    <property type="match status" value="1"/>
</dbReference>
<evidence type="ECO:0000256" key="15">
    <source>
        <dbReference type="SAM" id="Phobius"/>
    </source>
</evidence>